<evidence type="ECO:0000313" key="1">
    <source>
        <dbReference type="EMBL" id="CAI9165922.1"/>
    </source>
</evidence>
<evidence type="ECO:0000313" key="2">
    <source>
        <dbReference type="Proteomes" id="UP001176941"/>
    </source>
</evidence>
<name>A0ABN8YWD7_RANTA</name>
<gene>
    <name evidence="1" type="ORF">MRATA1EN1_LOCUS14884</name>
</gene>
<reference evidence="1" key="1">
    <citation type="submission" date="2023-04" db="EMBL/GenBank/DDBJ databases">
        <authorList>
            <consortium name="ELIXIR-Norway"/>
        </authorList>
    </citation>
    <scope>NUCLEOTIDE SEQUENCE [LARGE SCALE GENOMIC DNA]</scope>
</reference>
<sequence>MGWTGTWPPPPPPPLLEISRFFRPDPSGLAFYTMTLWQVCVGTRGPIPRKSQSPWHAPVTPSGQLLQQWVPPRQTLPASSPCNGHQLYLPEQGNALAPQPSTICPPRLLRGQPNLGHPLPSPQLLCR</sequence>
<proteinExistence type="predicted"/>
<keyword evidence="2" id="KW-1185">Reference proteome</keyword>
<organism evidence="1 2">
    <name type="scientific">Rangifer tarandus platyrhynchus</name>
    <name type="common">Svalbard reindeer</name>
    <dbReference type="NCBI Taxonomy" id="3082113"/>
    <lineage>
        <taxon>Eukaryota</taxon>
        <taxon>Metazoa</taxon>
        <taxon>Chordata</taxon>
        <taxon>Craniata</taxon>
        <taxon>Vertebrata</taxon>
        <taxon>Euteleostomi</taxon>
        <taxon>Mammalia</taxon>
        <taxon>Eutheria</taxon>
        <taxon>Laurasiatheria</taxon>
        <taxon>Artiodactyla</taxon>
        <taxon>Ruminantia</taxon>
        <taxon>Pecora</taxon>
        <taxon>Cervidae</taxon>
        <taxon>Odocoileinae</taxon>
        <taxon>Rangifer</taxon>
    </lineage>
</organism>
<protein>
    <submittedName>
        <fullName evidence="1">Uncharacterized protein</fullName>
    </submittedName>
</protein>
<dbReference type="Proteomes" id="UP001176941">
    <property type="component" value="Chromosome 25"/>
</dbReference>
<dbReference type="EMBL" id="OX459961">
    <property type="protein sequence ID" value="CAI9165922.1"/>
    <property type="molecule type" value="Genomic_DNA"/>
</dbReference>
<accession>A0ABN8YWD7</accession>